<name>A0A2P2IH96_RHIMU</name>
<evidence type="ECO:0000313" key="1">
    <source>
        <dbReference type="EMBL" id="MBW80585.1"/>
    </source>
</evidence>
<dbReference type="EMBL" id="GGEC01000102">
    <property type="protein sequence ID" value="MBW80585.1"/>
    <property type="molecule type" value="Transcribed_RNA"/>
</dbReference>
<organism evidence="1">
    <name type="scientific">Rhizophora mucronata</name>
    <name type="common">Asiatic mangrove</name>
    <dbReference type="NCBI Taxonomy" id="61149"/>
    <lineage>
        <taxon>Eukaryota</taxon>
        <taxon>Viridiplantae</taxon>
        <taxon>Streptophyta</taxon>
        <taxon>Embryophyta</taxon>
        <taxon>Tracheophyta</taxon>
        <taxon>Spermatophyta</taxon>
        <taxon>Magnoliopsida</taxon>
        <taxon>eudicotyledons</taxon>
        <taxon>Gunneridae</taxon>
        <taxon>Pentapetalae</taxon>
        <taxon>rosids</taxon>
        <taxon>fabids</taxon>
        <taxon>Malpighiales</taxon>
        <taxon>Rhizophoraceae</taxon>
        <taxon>Rhizophora</taxon>
    </lineage>
</organism>
<protein>
    <submittedName>
        <fullName evidence="1">Uncharacterized protein</fullName>
    </submittedName>
</protein>
<accession>A0A2P2IH96</accession>
<reference evidence="1" key="1">
    <citation type="submission" date="2018-02" db="EMBL/GenBank/DDBJ databases">
        <title>Rhizophora mucronata_Transcriptome.</title>
        <authorList>
            <person name="Meera S.P."/>
            <person name="Sreeshan A."/>
            <person name="Augustine A."/>
        </authorList>
    </citation>
    <scope>NUCLEOTIDE SEQUENCE</scope>
    <source>
        <tissue evidence="1">Leaf</tissue>
    </source>
</reference>
<sequence length="32" mass="3678">MCEKLASIFLSFPALYRNCTRMQRLIDGLSIS</sequence>
<proteinExistence type="predicted"/>
<dbReference type="AlphaFoldDB" id="A0A2P2IH96"/>